<dbReference type="Gene3D" id="1.10.940.10">
    <property type="entry name" value="NusB-like"/>
    <property type="match status" value="1"/>
</dbReference>
<evidence type="ECO:0000259" key="8">
    <source>
        <dbReference type="PROSITE" id="PS51686"/>
    </source>
</evidence>
<dbReference type="RefSeq" id="WP_068424293.1">
    <property type="nucleotide sequence ID" value="NZ_LVHI01000012.1"/>
</dbReference>
<dbReference type="InterPro" id="IPR023267">
    <property type="entry name" value="RCMT"/>
</dbReference>
<dbReference type="SUPFAM" id="SSF48013">
    <property type="entry name" value="NusB-like"/>
    <property type="match status" value="1"/>
</dbReference>
<feature type="region of interest" description="Disordered" evidence="7">
    <location>
        <begin position="1"/>
        <end position="61"/>
    </location>
</feature>
<evidence type="ECO:0000256" key="3">
    <source>
        <dbReference type="ARBA" id="ARBA00022691"/>
    </source>
</evidence>
<feature type="binding site" evidence="6">
    <location>
        <position position="371"/>
    </location>
    <ligand>
        <name>S-adenosyl-L-methionine</name>
        <dbReference type="ChEBI" id="CHEBI:59789"/>
    </ligand>
</feature>
<dbReference type="GO" id="GO:0001510">
    <property type="term" value="P:RNA methylation"/>
    <property type="evidence" value="ECO:0007669"/>
    <property type="project" value="InterPro"/>
</dbReference>
<evidence type="ECO:0000256" key="5">
    <source>
        <dbReference type="ARBA" id="ARBA00059465"/>
    </source>
</evidence>
<dbReference type="InterPro" id="IPR001678">
    <property type="entry name" value="MeTrfase_RsmB-F_NOP2_dom"/>
</dbReference>
<evidence type="ECO:0000256" key="2">
    <source>
        <dbReference type="ARBA" id="ARBA00022679"/>
    </source>
</evidence>
<keyword evidence="10" id="KW-1185">Reference proteome</keyword>
<dbReference type="InterPro" id="IPR029063">
    <property type="entry name" value="SAM-dependent_MTases_sf"/>
</dbReference>
<feature type="active site" description="Nucleophile" evidence="6">
    <location>
        <position position="440"/>
    </location>
</feature>
<comment type="function">
    <text evidence="5">May act as RNA methyltransferase.</text>
</comment>
<proteinExistence type="inferred from homology"/>
<reference evidence="9 10" key="1">
    <citation type="submission" date="2016-03" db="EMBL/GenBank/DDBJ databases">
        <title>Genome sequence of Rhodococcus kyotonensis KB10.</title>
        <authorList>
            <person name="Jeong H."/>
            <person name="Hong C.E."/>
            <person name="Jo S.H."/>
            <person name="Park J.M."/>
        </authorList>
    </citation>
    <scope>NUCLEOTIDE SEQUENCE [LARGE SCALE GENOMIC DNA]</scope>
    <source>
        <strain evidence="9 10">KB10</strain>
    </source>
</reference>
<keyword evidence="3 6" id="KW-0949">S-adenosyl-L-methionine</keyword>
<dbReference type="GO" id="GO:0006355">
    <property type="term" value="P:regulation of DNA-templated transcription"/>
    <property type="evidence" value="ECO:0007669"/>
    <property type="project" value="InterPro"/>
</dbReference>
<dbReference type="Proteomes" id="UP000077519">
    <property type="component" value="Unassembled WGS sequence"/>
</dbReference>
<feature type="binding site" evidence="6">
    <location>
        <position position="347"/>
    </location>
    <ligand>
        <name>S-adenosyl-L-methionine</name>
        <dbReference type="ChEBI" id="CHEBI:59789"/>
    </ligand>
</feature>
<gene>
    <name evidence="9" type="ORF">A3K89_02465</name>
</gene>
<accession>A0A177YFK6</accession>
<dbReference type="GO" id="GO:0008173">
    <property type="term" value="F:RNA methyltransferase activity"/>
    <property type="evidence" value="ECO:0007669"/>
    <property type="project" value="InterPro"/>
</dbReference>
<dbReference type="InterPro" id="IPR035926">
    <property type="entry name" value="NusB-like_sf"/>
</dbReference>
<evidence type="ECO:0000256" key="4">
    <source>
        <dbReference type="ARBA" id="ARBA00022884"/>
    </source>
</evidence>
<dbReference type="InterPro" id="IPR049560">
    <property type="entry name" value="MeTrfase_RsmB-F_NOP2_cat"/>
</dbReference>
<protein>
    <submittedName>
        <fullName evidence="9">Methyltransferase</fullName>
    </submittedName>
</protein>
<keyword evidence="4 6" id="KW-0694">RNA-binding</keyword>
<dbReference type="PANTHER" id="PTHR22807:SF53">
    <property type="entry name" value="RIBOSOMAL RNA SMALL SUBUNIT METHYLTRANSFERASE B-RELATED"/>
    <property type="match status" value="1"/>
</dbReference>
<feature type="binding site" evidence="6">
    <location>
        <position position="387"/>
    </location>
    <ligand>
        <name>S-adenosyl-L-methionine</name>
        <dbReference type="ChEBI" id="CHEBI:59789"/>
    </ligand>
</feature>
<dbReference type="PRINTS" id="PR02008">
    <property type="entry name" value="RCMTFAMILY"/>
</dbReference>
<evidence type="ECO:0000256" key="6">
    <source>
        <dbReference type="PROSITE-ProRule" id="PRU01023"/>
    </source>
</evidence>
<evidence type="ECO:0000313" key="9">
    <source>
        <dbReference type="EMBL" id="OAK54293.1"/>
    </source>
</evidence>
<keyword evidence="1 6" id="KW-0489">Methyltransferase</keyword>
<dbReference type="SUPFAM" id="SSF53335">
    <property type="entry name" value="S-adenosyl-L-methionine-dependent methyltransferases"/>
    <property type="match status" value="1"/>
</dbReference>
<comment type="caution">
    <text evidence="9">The sequence shown here is derived from an EMBL/GenBank/DDBJ whole genome shotgun (WGS) entry which is preliminary data.</text>
</comment>
<dbReference type="Gene3D" id="3.40.50.150">
    <property type="entry name" value="Vaccinia Virus protein VP39"/>
    <property type="match status" value="1"/>
</dbReference>
<dbReference type="EMBL" id="LVHI01000012">
    <property type="protein sequence ID" value="OAK54293.1"/>
    <property type="molecule type" value="Genomic_DNA"/>
</dbReference>
<evidence type="ECO:0000256" key="1">
    <source>
        <dbReference type="ARBA" id="ARBA00022603"/>
    </source>
</evidence>
<dbReference type="GO" id="GO:0003723">
    <property type="term" value="F:RNA binding"/>
    <property type="evidence" value="ECO:0007669"/>
    <property type="project" value="UniProtKB-UniRule"/>
</dbReference>
<sequence>MSDRSSNSNRDGNSDNAGRRRSGGGSARGGRPQRSPGSRGGGGQRPQRGRGPSSAPPIDPARLAARDVLKAVRERDAYANLVLPGLLRDRKLDSRDAALATELAYGACRARGLLDAVVESGSGRKISEIDGGLLDILRLGAYQLLRTRVAPHAAVATSVDLTRAEFGSGKAGFVNAVLRRVSEKSAEEWVAELAPDAEKDPVGHLAFEHAHPRWIAQAFADALGADAGELAAVLEADDARPAVHLVARPGEISAEELALITGGEEGKYSPYAVYLDGGDPGKLDAVRDGLAGVQDEGSQLVARALTLAPLDGPDGGRWLDLCAGPGGKAALLGALAEIDAAQVDAVEPAAHRAELVRKTTKALPVTVHAVDGRDPGLDPGYDRVLVDAPCTGLGALRRRPEARWRRSPKDVAELVTLQKQLLASAIELVRPGGVVLYSTCSPHLSETSAVVADAVRRHGVEELDTRALVPDVPGVGDGTSVQLWPHRHGTDAMFLAALRKPS</sequence>
<dbReference type="InterPro" id="IPR006027">
    <property type="entry name" value="NusB_RsmB_TIM44"/>
</dbReference>
<dbReference type="Pfam" id="PF01189">
    <property type="entry name" value="Methyltr_RsmB-F"/>
    <property type="match status" value="1"/>
</dbReference>
<dbReference type="PANTHER" id="PTHR22807">
    <property type="entry name" value="NOP2 YEAST -RELATED NOL1/NOP2/FMU SUN DOMAIN-CONTAINING"/>
    <property type="match status" value="1"/>
</dbReference>
<feature type="compositionally biased region" description="Low complexity" evidence="7">
    <location>
        <begin position="1"/>
        <end position="16"/>
    </location>
</feature>
<keyword evidence="2 6" id="KW-0808">Transferase</keyword>
<dbReference type="Pfam" id="PF01029">
    <property type="entry name" value="NusB"/>
    <property type="match status" value="1"/>
</dbReference>
<evidence type="ECO:0000256" key="7">
    <source>
        <dbReference type="SAM" id="MobiDB-lite"/>
    </source>
</evidence>
<feature type="domain" description="SAM-dependent MTase RsmB/NOP-type" evidence="8">
    <location>
        <begin position="219"/>
        <end position="501"/>
    </location>
</feature>
<dbReference type="AlphaFoldDB" id="A0A177YFK6"/>
<comment type="similarity">
    <text evidence="6">Belongs to the class I-like SAM-binding methyltransferase superfamily. RsmB/NOP family.</text>
</comment>
<dbReference type="PROSITE" id="PS51686">
    <property type="entry name" value="SAM_MT_RSMB_NOP"/>
    <property type="match status" value="1"/>
</dbReference>
<name>A0A177YFK6_9NOCA</name>
<dbReference type="FunFam" id="3.40.50.150:FF:000257">
    <property type="entry name" value="16S rRNA methyltransferase"/>
    <property type="match status" value="1"/>
</dbReference>
<feature type="binding site" evidence="6">
    <location>
        <begin position="322"/>
        <end position="328"/>
    </location>
    <ligand>
        <name>S-adenosyl-L-methionine</name>
        <dbReference type="ChEBI" id="CHEBI:59789"/>
    </ligand>
</feature>
<organism evidence="9 10">
    <name type="scientific">Rhodococcoides kyotonense</name>
    <dbReference type="NCBI Taxonomy" id="398843"/>
    <lineage>
        <taxon>Bacteria</taxon>
        <taxon>Bacillati</taxon>
        <taxon>Actinomycetota</taxon>
        <taxon>Actinomycetes</taxon>
        <taxon>Mycobacteriales</taxon>
        <taxon>Nocardiaceae</taxon>
        <taxon>Rhodococcoides</taxon>
    </lineage>
</organism>
<dbReference type="CDD" id="cd02440">
    <property type="entry name" value="AdoMet_MTases"/>
    <property type="match status" value="1"/>
</dbReference>
<evidence type="ECO:0000313" key="10">
    <source>
        <dbReference type="Proteomes" id="UP000077519"/>
    </source>
</evidence>